<organism evidence="2 3">
    <name type="scientific">Photobacterium swingsii</name>
    <dbReference type="NCBI Taxonomy" id="680026"/>
    <lineage>
        <taxon>Bacteria</taxon>
        <taxon>Pseudomonadati</taxon>
        <taxon>Pseudomonadota</taxon>
        <taxon>Gammaproteobacteria</taxon>
        <taxon>Vibrionales</taxon>
        <taxon>Vibrionaceae</taxon>
        <taxon>Photobacterium</taxon>
    </lineage>
</organism>
<protein>
    <submittedName>
        <fullName evidence="2">YoaH family protein</fullName>
    </submittedName>
</protein>
<dbReference type="RefSeq" id="WP_048897903.1">
    <property type="nucleotide sequence ID" value="NZ_AP024853.1"/>
</dbReference>
<dbReference type="STRING" id="680026.AB733_05820"/>
<reference evidence="2 3" key="1">
    <citation type="submission" date="2018-01" db="EMBL/GenBank/DDBJ databases">
        <title>Whole genome sequencing of Histamine producing bacteria.</title>
        <authorList>
            <person name="Butler K."/>
        </authorList>
    </citation>
    <scope>NUCLEOTIDE SEQUENCE [LARGE SCALE GENOMIC DNA]</scope>
    <source>
        <strain evidence="2 3">DSM 24669</strain>
    </source>
</reference>
<dbReference type="AlphaFoldDB" id="A0A0J8VDP1"/>
<gene>
    <name evidence="2" type="ORF">C9I94_08555</name>
</gene>
<dbReference type="Proteomes" id="UP000240481">
    <property type="component" value="Unassembled WGS sequence"/>
</dbReference>
<evidence type="ECO:0000256" key="1">
    <source>
        <dbReference type="SAM" id="MobiDB-lite"/>
    </source>
</evidence>
<evidence type="ECO:0000313" key="2">
    <source>
        <dbReference type="EMBL" id="PSW24853.1"/>
    </source>
</evidence>
<feature type="compositionally biased region" description="Basic and acidic residues" evidence="1">
    <location>
        <begin position="45"/>
        <end position="55"/>
    </location>
</feature>
<proteinExistence type="predicted"/>
<name>A0A0J8VDP1_9GAMM</name>
<comment type="caution">
    <text evidence="2">The sequence shown here is derived from an EMBL/GenBank/DDBJ whole genome shotgun (WGS) entry which is preliminary data.</text>
</comment>
<dbReference type="EMBL" id="PYLZ01000004">
    <property type="protein sequence ID" value="PSW24853.1"/>
    <property type="molecule type" value="Genomic_DNA"/>
</dbReference>
<dbReference type="OrthoDB" id="6522084at2"/>
<evidence type="ECO:0000313" key="3">
    <source>
        <dbReference type="Proteomes" id="UP000240481"/>
    </source>
</evidence>
<keyword evidence="3" id="KW-1185">Reference proteome</keyword>
<feature type="region of interest" description="Disordered" evidence="1">
    <location>
        <begin position="45"/>
        <end position="64"/>
    </location>
</feature>
<accession>A0A0J8VDP1</accession>
<dbReference type="Pfam" id="PF03701">
    <property type="entry name" value="UPF0181"/>
    <property type="match status" value="1"/>
</dbReference>
<sequence>MFNSTTLTHAEQQIAAERIHELMANGMSSGEAIQTIANEIRESAARAKAQQKSEQELAEDFDSE</sequence>
<dbReference type="InterPro" id="IPR005371">
    <property type="entry name" value="UPF0181"/>
</dbReference>